<sequence length="966" mass="108036">MSLWTPTDWPQRLAELQAAKGELKEAPLRRDVRSLGMLLGDVLREQSGPALFDAVEELRRTAIGRREAEQSGDSQAAASSQLQQALFSVHKYADDPLTAYQLARAFSLYFELINLAETNHRKRRRLANQLDETSSRENTIQRGSLRGTLRQLKAADILPDKVLDLLDKVCIYPVFTAHPTEVARRSVMFKRRRISDLLEQLDRVPLPAAQMDALERDLTAEITALWQTDDVRSARPTVRDEIRMALDYYESSLFDTLPVLYKEVASALSAEYDLLPEITELPILVRFGSWIGGDRDGNPFVTPPQTREALAMSHDLLMHHYLRRMQTVFDQLGSSTQQAPVSDALNAKLEEYLDKLRTANQNALAERFPMERTRLLLACIMMRLGGVAQSSAQLTIAQGPPALAPYTRAADLLADLTLIRESLVENRGVRLSELLIDPLLMEVRTYGLHLQALDIRQHAKVHAKAIEELAAWKQGGDSLELPPSLSAQTQEVLDTFRTIADLKRQYAPEAIRQYVISGATSAEDVLRVLWLARLGGVRVEAATDEAGCDPGLMPVPLFESIEDLQNAPAICRQLWTSEAYKPLLESWGHRQEVMLGYSDSNKDGGMIASTWEIFKAHRALHDVARECGVNLRLFHGRGGTVGRGGGPTHRAIFAQPIDSFNGELRITEQGEVLNWKYSDVVLAERNLELMIAASLDALARPDAILQGVAAADPATYVPRFTGELLPAWEKIIDELSETSYNFYRAEIIDNPETFTYFEQATPMAELEHARIGSRPVRRTGKRTFADLRAIPWVFGWMQSRQLVPAWFGVGHALERFASRPGGLAQLQSMTASFPLFIDVVRNVEVALAKADFGIARLYASLVEDEALRKRVFSTLEAEFLLTRKMILEITGQTTLLERNPVLERSIRLRNPYVDPMSLIQVELIRRKRAFEGANPEADPNAPEAEALNRAITATINGISAGLRNTG</sequence>
<evidence type="ECO:0000256" key="12">
    <source>
        <dbReference type="PROSITE-ProRule" id="PRU10112"/>
    </source>
</evidence>
<dbReference type="EC" id="4.1.1.31" evidence="4 10"/>
<organism evidence="13 14">
    <name type="scientific">Granulicella aggregans</name>
    <dbReference type="NCBI Taxonomy" id="474949"/>
    <lineage>
        <taxon>Bacteria</taxon>
        <taxon>Pseudomonadati</taxon>
        <taxon>Acidobacteriota</taxon>
        <taxon>Terriglobia</taxon>
        <taxon>Terriglobales</taxon>
        <taxon>Acidobacteriaceae</taxon>
        <taxon>Granulicella</taxon>
    </lineage>
</organism>
<dbReference type="InterPro" id="IPR022805">
    <property type="entry name" value="PEP_COase_bac/pln-type"/>
</dbReference>
<evidence type="ECO:0000256" key="1">
    <source>
        <dbReference type="ARBA" id="ARBA00001946"/>
    </source>
</evidence>
<dbReference type="RefSeq" id="WP_184218164.1">
    <property type="nucleotide sequence ID" value="NZ_JACHIP010000004.1"/>
</dbReference>
<dbReference type="InterPro" id="IPR033129">
    <property type="entry name" value="PEPCASE_His_AS"/>
</dbReference>
<keyword evidence="13" id="KW-0670">Pyruvate</keyword>
<evidence type="ECO:0000256" key="5">
    <source>
        <dbReference type="ARBA" id="ARBA00022419"/>
    </source>
</evidence>
<evidence type="ECO:0000256" key="10">
    <source>
        <dbReference type="HAMAP-Rule" id="MF_00595"/>
    </source>
</evidence>
<dbReference type="GO" id="GO:0000287">
    <property type="term" value="F:magnesium ion binding"/>
    <property type="evidence" value="ECO:0007669"/>
    <property type="project" value="UniProtKB-UniRule"/>
</dbReference>
<proteinExistence type="inferred from homology"/>
<dbReference type="SUPFAM" id="SSF51621">
    <property type="entry name" value="Phosphoenolpyruvate/pyruvate domain"/>
    <property type="match status" value="1"/>
</dbReference>
<feature type="active site" evidence="10 12">
    <location>
        <position position="602"/>
    </location>
</feature>
<dbReference type="InterPro" id="IPR018129">
    <property type="entry name" value="PEP_COase_Lys_AS"/>
</dbReference>
<evidence type="ECO:0000313" key="13">
    <source>
        <dbReference type="EMBL" id="MBB5058487.1"/>
    </source>
</evidence>
<dbReference type="Pfam" id="PF00311">
    <property type="entry name" value="PEPcase"/>
    <property type="match status" value="1"/>
</dbReference>
<comment type="catalytic activity">
    <reaction evidence="9 10">
        <text>oxaloacetate + phosphate = phosphoenolpyruvate + hydrogencarbonate</text>
        <dbReference type="Rhea" id="RHEA:28370"/>
        <dbReference type="ChEBI" id="CHEBI:16452"/>
        <dbReference type="ChEBI" id="CHEBI:17544"/>
        <dbReference type="ChEBI" id="CHEBI:43474"/>
        <dbReference type="ChEBI" id="CHEBI:58702"/>
        <dbReference type="EC" id="4.1.1.31"/>
    </reaction>
</comment>
<dbReference type="Proteomes" id="UP000540989">
    <property type="component" value="Unassembled WGS sequence"/>
</dbReference>
<comment type="cofactor">
    <cofactor evidence="1 10">
        <name>Mg(2+)</name>
        <dbReference type="ChEBI" id="CHEBI:18420"/>
    </cofactor>
</comment>
<dbReference type="InterPro" id="IPR021135">
    <property type="entry name" value="PEP_COase"/>
</dbReference>
<evidence type="ECO:0000256" key="11">
    <source>
        <dbReference type="PROSITE-ProRule" id="PRU10111"/>
    </source>
</evidence>
<dbReference type="GO" id="GO:0005829">
    <property type="term" value="C:cytosol"/>
    <property type="evidence" value="ECO:0007669"/>
    <property type="project" value="TreeGrafter"/>
</dbReference>
<dbReference type="GO" id="GO:0015977">
    <property type="term" value="P:carbon fixation"/>
    <property type="evidence" value="ECO:0007669"/>
    <property type="project" value="UniProtKB-UniRule"/>
</dbReference>
<accession>A0A7W8E4C2</accession>
<dbReference type="GO" id="GO:0008964">
    <property type="term" value="F:phosphoenolpyruvate carboxylase activity"/>
    <property type="evidence" value="ECO:0007669"/>
    <property type="project" value="UniProtKB-UniRule"/>
</dbReference>
<dbReference type="InterPro" id="IPR015813">
    <property type="entry name" value="Pyrv/PenolPyrv_kinase-like_dom"/>
</dbReference>
<dbReference type="GO" id="GO:0006107">
    <property type="term" value="P:oxaloacetate metabolic process"/>
    <property type="evidence" value="ECO:0007669"/>
    <property type="project" value="UniProtKB-UniRule"/>
</dbReference>
<comment type="similarity">
    <text evidence="3 10">Belongs to the PEPCase type 1 family.</text>
</comment>
<dbReference type="PANTHER" id="PTHR30523">
    <property type="entry name" value="PHOSPHOENOLPYRUVATE CARBOXYLASE"/>
    <property type="match status" value="1"/>
</dbReference>
<evidence type="ECO:0000256" key="9">
    <source>
        <dbReference type="ARBA" id="ARBA00048995"/>
    </source>
</evidence>
<comment type="caution">
    <text evidence="13">The sequence shown here is derived from an EMBL/GenBank/DDBJ whole genome shotgun (WGS) entry which is preliminary data.</text>
</comment>
<comment type="function">
    <text evidence="2 10">Forms oxaloacetate, a four-carbon dicarboxylic acid source for the tricarboxylic acid cycle.</text>
</comment>
<comment type="subunit">
    <text evidence="10">Homotetramer.</text>
</comment>
<dbReference type="GO" id="GO:0006099">
    <property type="term" value="P:tricarboxylic acid cycle"/>
    <property type="evidence" value="ECO:0007669"/>
    <property type="project" value="InterPro"/>
</dbReference>
<evidence type="ECO:0000256" key="2">
    <source>
        <dbReference type="ARBA" id="ARBA00003670"/>
    </source>
</evidence>
<dbReference type="EMBL" id="JACHIP010000004">
    <property type="protein sequence ID" value="MBB5058487.1"/>
    <property type="molecule type" value="Genomic_DNA"/>
</dbReference>
<name>A0A7W8E4C2_9BACT</name>
<dbReference type="PROSITE" id="PS00393">
    <property type="entry name" value="PEPCASE_2"/>
    <property type="match status" value="1"/>
</dbReference>
<dbReference type="PANTHER" id="PTHR30523:SF6">
    <property type="entry name" value="PHOSPHOENOLPYRUVATE CARBOXYLASE"/>
    <property type="match status" value="1"/>
</dbReference>
<dbReference type="PROSITE" id="PS00781">
    <property type="entry name" value="PEPCASE_1"/>
    <property type="match status" value="1"/>
</dbReference>
<evidence type="ECO:0000313" key="14">
    <source>
        <dbReference type="Proteomes" id="UP000540989"/>
    </source>
</evidence>
<dbReference type="Gene3D" id="1.20.1440.90">
    <property type="entry name" value="Phosphoenolpyruvate/pyruvate domain"/>
    <property type="match status" value="1"/>
</dbReference>
<reference evidence="13 14" key="1">
    <citation type="submission" date="2020-08" db="EMBL/GenBank/DDBJ databases">
        <title>Genomic Encyclopedia of Type Strains, Phase IV (KMG-V): Genome sequencing to study the core and pangenomes of soil and plant-associated prokaryotes.</title>
        <authorList>
            <person name="Whitman W."/>
        </authorList>
    </citation>
    <scope>NUCLEOTIDE SEQUENCE [LARGE SCALE GENOMIC DNA]</scope>
    <source>
        <strain evidence="13 14">M8UP14</strain>
    </source>
</reference>
<dbReference type="HAMAP" id="MF_00595">
    <property type="entry name" value="PEPcase_type1"/>
    <property type="match status" value="1"/>
</dbReference>
<evidence type="ECO:0000256" key="6">
    <source>
        <dbReference type="ARBA" id="ARBA00022842"/>
    </source>
</evidence>
<keyword evidence="6 10" id="KW-0460">Magnesium</keyword>
<protein>
    <recommendedName>
        <fullName evidence="5 10">Phosphoenolpyruvate carboxylase</fullName>
        <shortName evidence="10">PEPC</shortName>
        <shortName evidence="10">PEPCase</shortName>
        <ecNumber evidence="4 10">4.1.1.31</ecNumber>
    </recommendedName>
</protein>
<evidence type="ECO:0000256" key="4">
    <source>
        <dbReference type="ARBA" id="ARBA00012305"/>
    </source>
</evidence>
<dbReference type="AlphaFoldDB" id="A0A7W8E4C2"/>
<keyword evidence="8 10" id="KW-0120">Carbon dioxide fixation</keyword>
<keyword evidence="7 10" id="KW-0456">Lyase</keyword>
<evidence type="ECO:0000256" key="7">
    <source>
        <dbReference type="ARBA" id="ARBA00023239"/>
    </source>
</evidence>
<keyword evidence="14" id="KW-1185">Reference proteome</keyword>
<evidence type="ECO:0000256" key="3">
    <source>
        <dbReference type="ARBA" id="ARBA00008346"/>
    </source>
</evidence>
<gene>
    <name evidence="10" type="primary">ppc</name>
    <name evidence="13" type="ORF">HDF16_003201</name>
</gene>
<feature type="active site" evidence="10 11">
    <location>
        <position position="178"/>
    </location>
</feature>
<dbReference type="PRINTS" id="PR00150">
    <property type="entry name" value="PEPCARBXLASE"/>
</dbReference>
<evidence type="ECO:0000256" key="8">
    <source>
        <dbReference type="ARBA" id="ARBA00023300"/>
    </source>
</evidence>